<dbReference type="Proteomes" id="UP000518206">
    <property type="component" value="Unassembled WGS sequence"/>
</dbReference>
<dbReference type="EMBL" id="JACHVX010000007">
    <property type="protein sequence ID" value="MBB2925048.1"/>
    <property type="molecule type" value="Genomic_DNA"/>
</dbReference>
<name>A0A7W4UJ01_9CELL</name>
<dbReference type="RefSeq" id="WP_183297801.1">
    <property type="nucleotide sequence ID" value="NZ_JACHVX010000007.1"/>
</dbReference>
<organism evidence="1 2">
    <name type="scientific">Cellulomonas cellasea</name>
    <dbReference type="NCBI Taxonomy" id="43670"/>
    <lineage>
        <taxon>Bacteria</taxon>
        <taxon>Bacillati</taxon>
        <taxon>Actinomycetota</taxon>
        <taxon>Actinomycetes</taxon>
        <taxon>Micrococcales</taxon>
        <taxon>Cellulomonadaceae</taxon>
        <taxon>Cellulomonas</taxon>
    </lineage>
</organism>
<evidence type="ECO:0000313" key="2">
    <source>
        <dbReference type="Proteomes" id="UP000518206"/>
    </source>
</evidence>
<gene>
    <name evidence="1" type="ORF">FHR80_003986</name>
</gene>
<protein>
    <submittedName>
        <fullName evidence="1">Uncharacterized protein</fullName>
    </submittedName>
</protein>
<accession>A0A7W4UJ01</accession>
<evidence type="ECO:0000313" key="1">
    <source>
        <dbReference type="EMBL" id="MBB2925048.1"/>
    </source>
</evidence>
<reference evidence="1 2" key="2">
    <citation type="submission" date="2020-08" db="EMBL/GenBank/DDBJ databases">
        <authorList>
            <person name="Partida-Martinez L."/>
            <person name="Huntemann M."/>
            <person name="Clum A."/>
            <person name="Wang J."/>
            <person name="Palaniappan K."/>
            <person name="Ritter S."/>
            <person name="Chen I.-M."/>
            <person name="Stamatis D."/>
            <person name="Reddy T."/>
            <person name="O'Malley R."/>
            <person name="Daum C."/>
            <person name="Shapiro N."/>
            <person name="Ivanova N."/>
            <person name="Kyrpides N."/>
            <person name="Woyke T."/>
        </authorList>
    </citation>
    <scope>NUCLEOTIDE SEQUENCE [LARGE SCALE GENOMIC DNA]</scope>
    <source>
        <strain evidence="1 2">RAS26</strain>
    </source>
</reference>
<proteinExistence type="predicted"/>
<sequence>MDAHCAGADRVTSFPDMFTDAAHREVTEGRPSGHLPVHLTTQRAVDLMRVASRLCR</sequence>
<reference evidence="1 2" key="1">
    <citation type="submission" date="2020-08" db="EMBL/GenBank/DDBJ databases">
        <title>The Agave Microbiome: Exploring the role of microbial communities in plant adaptations to desert environments.</title>
        <authorList>
            <person name="Partida-Martinez L.P."/>
        </authorList>
    </citation>
    <scope>NUCLEOTIDE SEQUENCE [LARGE SCALE GENOMIC DNA]</scope>
    <source>
        <strain evidence="1 2">RAS26</strain>
    </source>
</reference>
<comment type="caution">
    <text evidence="1">The sequence shown here is derived from an EMBL/GenBank/DDBJ whole genome shotgun (WGS) entry which is preliminary data.</text>
</comment>
<dbReference type="AlphaFoldDB" id="A0A7W4UJ01"/>